<dbReference type="InterPro" id="IPR003593">
    <property type="entry name" value="AAA+_ATPase"/>
</dbReference>
<evidence type="ECO:0000256" key="2">
    <source>
        <dbReference type="ARBA" id="ARBA00022741"/>
    </source>
</evidence>
<evidence type="ECO:0000259" key="6">
    <source>
        <dbReference type="PROSITE" id="PS50893"/>
    </source>
</evidence>
<evidence type="ECO:0000256" key="4">
    <source>
        <dbReference type="ARBA" id="ARBA00022967"/>
    </source>
</evidence>
<organism evidence="7 8">
    <name type="scientific">Humitalea rosea</name>
    <dbReference type="NCBI Taxonomy" id="990373"/>
    <lineage>
        <taxon>Bacteria</taxon>
        <taxon>Pseudomonadati</taxon>
        <taxon>Pseudomonadota</taxon>
        <taxon>Alphaproteobacteria</taxon>
        <taxon>Acetobacterales</taxon>
        <taxon>Roseomonadaceae</taxon>
        <taxon>Humitalea</taxon>
    </lineage>
</organism>
<dbReference type="EMBL" id="QKYU01000009">
    <property type="protein sequence ID" value="PZW46507.1"/>
    <property type="molecule type" value="Genomic_DNA"/>
</dbReference>
<evidence type="ECO:0000313" key="7">
    <source>
        <dbReference type="EMBL" id="PZW46507.1"/>
    </source>
</evidence>
<dbReference type="OrthoDB" id="9810077at2"/>
<dbReference type="InterPro" id="IPR017871">
    <property type="entry name" value="ABC_transporter-like_CS"/>
</dbReference>
<gene>
    <name evidence="7" type="ORF">C8P66_1094</name>
</gene>
<evidence type="ECO:0000256" key="1">
    <source>
        <dbReference type="ARBA" id="ARBA00022448"/>
    </source>
</evidence>
<feature type="domain" description="ABC transporter" evidence="6">
    <location>
        <begin position="2"/>
        <end position="244"/>
    </location>
</feature>
<dbReference type="PROSITE" id="PS00211">
    <property type="entry name" value="ABC_TRANSPORTER_1"/>
    <property type="match status" value="1"/>
</dbReference>
<dbReference type="NCBIfam" id="NF010068">
    <property type="entry name" value="PRK13548.1"/>
    <property type="match status" value="1"/>
</dbReference>
<comment type="caution">
    <text evidence="7">The sequence shown here is derived from an EMBL/GenBank/DDBJ whole genome shotgun (WGS) entry which is preliminary data.</text>
</comment>
<keyword evidence="2" id="KW-0547">Nucleotide-binding</keyword>
<dbReference type="Proteomes" id="UP000249688">
    <property type="component" value="Unassembled WGS sequence"/>
</dbReference>
<proteinExistence type="predicted"/>
<evidence type="ECO:0000256" key="5">
    <source>
        <dbReference type="ARBA" id="ARBA00037066"/>
    </source>
</evidence>
<dbReference type="InterPro" id="IPR027417">
    <property type="entry name" value="P-loop_NTPase"/>
</dbReference>
<keyword evidence="4" id="KW-1278">Translocase</keyword>
<sequence>MIAAHDITLRRGGRQLLDAVSLAVRPGEVVALVGPNGAGKSTLLRVMTGELTPNAGAVTWAGRSLGACTPLALARGRAVVSQQARIAFPMTAAEIVALGRLPWHGTPQGAPARQAGLVAAALARAGVPEALWHRHYDTLSGGEQQRIQLARALAQIEGAPAPVALFLDEPTASLDPGHAAALLRCLRALARERGAMVLVVLHDLNQAGFVADRVALLREGRLEAEGRPGDMLSAERLGVLYGVRFRAAGGLLAPDFAA</sequence>
<protein>
    <submittedName>
        <fullName evidence="7">Iron complex transport system ATP-binding protein</fullName>
    </submittedName>
</protein>
<dbReference type="GO" id="GO:0005524">
    <property type="term" value="F:ATP binding"/>
    <property type="evidence" value="ECO:0007669"/>
    <property type="project" value="UniProtKB-KW"/>
</dbReference>
<dbReference type="PROSITE" id="PS50893">
    <property type="entry name" value="ABC_TRANSPORTER_2"/>
    <property type="match status" value="1"/>
</dbReference>
<dbReference type="AlphaFoldDB" id="A0A2W7IKG4"/>
<dbReference type="PANTHER" id="PTHR42794:SF1">
    <property type="entry name" value="HEMIN IMPORT ATP-BINDING PROTEIN HMUV"/>
    <property type="match status" value="1"/>
</dbReference>
<keyword evidence="1" id="KW-0813">Transport</keyword>
<dbReference type="InterPro" id="IPR003439">
    <property type="entry name" value="ABC_transporter-like_ATP-bd"/>
</dbReference>
<dbReference type="Pfam" id="PF00005">
    <property type="entry name" value="ABC_tran"/>
    <property type="match status" value="1"/>
</dbReference>
<keyword evidence="3 7" id="KW-0067">ATP-binding</keyword>
<dbReference type="SMART" id="SM00382">
    <property type="entry name" value="AAA"/>
    <property type="match status" value="1"/>
</dbReference>
<dbReference type="GO" id="GO:0016887">
    <property type="term" value="F:ATP hydrolysis activity"/>
    <property type="evidence" value="ECO:0007669"/>
    <property type="project" value="InterPro"/>
</dbReference>
<dbReference type="PANTHER" id="PTHR42794">
    <property type="entry name" value="HEMIN IMPORT ATP-BINDING PROTEIN HMUV"/>
    <property type="match status" value="1"/>
</dbReference>
<comment type="function">
    <text evidence="5">Part of the ABC transporter complex HmuTUV involved in hemin import. Responsible for energy coupling to the transport system.</text>
</comment>
<dbReference type="CDD" id="cd03214">
    <property type="entry name" value="ABC_Iron-Siderophores_B12_Hemin"/>
    <property type="match status" value="1"/>
</dbReference>
<name>A0A2W7IKG4_9PROT</name>
<accession>A0A2W7IKG4</accession>
<keyword evidence="8" id="KW-1185">Reference proteome</keyword>
<evidence type="ECO:0000256" key="3">
    <source>
        <dbReference type="ARBA" id="ARBA00022840"/>
    </source>
</evidence>
<dbReference type="RefSeq" id="WP_111397923.1">
    <property type="nucleotide sequence ID" value="NZ_QKYU01000009.1"/>
</dbReference>
<reference evidence="7 8" key="1">
    <citation type="submission" date="2018-06" db="EMBL/GenBank/DDBJ databases">
        <title>Genomic Encyclopedia of Archaeal and Bacterial Type Strains, Phase II (KMG-II): from individual species to whole genera.</title>
        <authorList>
            <person name="Goeker M."/>
        </authorList>
    </citation>
    <scope>NUCLEOTIDE SEQUENCE [LARGE SCALE GENOMIC DNA]</scope>
    <source>
        <strain evidence="7 8">DSM 24525</strain>
    </source>
</reference>
<dbReference type="Gene3D" id="3.40.50.300">
    <property type="entry name" value="P-loop containing nucleotide triphosphate hydrolases"/>
    <property type="match status" value="1"/>
</dbReference>
<evidence type="ECO:0000313" key="8">
    <source>
        <dbReference type="Proteomes" id="UP000249688"/>
    </source>
</evidence>
<dbReference type="SUPFAM" id="SSF52540">
    <property type="entry name" value="P-loop containing nucleoside triphosphate hydrolases"/>
    <property type="match status" value="1"/>
</dbReference>